<organism evidence="3 4">
    <name type="scientific">Portunus trituberculatus</name>
    <name type="common">Swimming crab</name>
    <name type="synonym">Neptunus trituberculatus</name>
    <dbReference type="NCBI Taxonomy" id="210409"/>
    <lineage>
        <taxon>Eukaryota</taxon>
        <taxon>Metazoa</taxon>
        <taxon>Ecdysozoa</taxon>
        <taxon>Arthropoda</taxon>
        <taxon>Crustacea</taxon>
        <taxon>Multicrustacea</taxon>
        <taxon>Malacostraca</taxon>
        <taxon>Eumalacostraca</taxon>
        <taxon>Eucarida</taxon>
        <taxon>Decapoda</taxon>
        <taxon>Pleocyemata</taxon>
        <taxon>Brachyura</taxon>
        <taxon>Eubrachyura</taxon>
        <taxon>Portunoidea</taxon>
        <taxon>Portunidae</taxon>
        <taxon>Portuninae</taxon>
        <taxon>Portunus</taxon>
    </lineage>
</organism>
<evidence type="ECO:0000256" key="2">
    <source>
        <dbReference type="PROSITE-ProRule" id="PRU00235"/>
    </source>
</evidence>
<name>A0A5B7FVM6_PORTR</name>
<accession>A0A5B7FVM6</accession>
<dbReference type="Proteomes" id="UP000324222">
    <property type="component" value="Unassembled WGS sequence"/>
</dbReference>
<feature type="repeat" description="RCC1" evidence="2">
    <location>
        <begin position="106"/>
        <end position="181"/>
    </location>
</feature>
<gene>
    <name evidence="3" type="primary">Herc2_8</name>
    <name evidence="3" type="ORF">E2C01_042811</name>
</gene>
<dbReference type="InterPro" id="IPR009091">
    <property type="entry name" value="RCC1/BLIP-II"/>
</dbReference>
<sequence>MMVLVGLACDLELDKGVGSGEAHKWAWFRRYCTASRVLKALIERTVLPQGFCADVRKKLTEMLGEGEVLTLDHELHNVFQHQHDEQLLLWFSRRPEDWTLSWGGSGSIFGWGHNHRGQLGGVEGAKVKLPTPCDTLTALRPVQLIGGEQTLFAVTADGKHIVIRKVAVNSGGKHCLALTADGDVYSWGEGDDGKLGHGNKSAVPSAADGIGYAALQLILMCVESGWGRKGGHLFLYEKQDVAGIEGEITVHCGNTNPWLKLTWRKRVLENATRCMGVLLDPCVSRIKALGDQW</sequence>
<dbReference type="OrthoDB" id="6342659at2759"/>
<dbReference type="AlphaFoldDB" id="A0A5B7FVM6"/>
<dbReference type="SUPFAM" id="SSF50985">
    <property type="entry name" value="RCC1/BLIP-II"/>
    <property type="match status" value="1"/>
</dbReference>
<dbReference type="InterPro" id="IPR051210">
    <property type="entry name" value="Ub_ligase/GEF_domain"/>
</dbReference>
<evidence type="ECO:0000256" key="1">
    <source>
        <dbReference type="ARBA" id="ARBA00022737"/>
    </source>
</evidence>
<keyword evidence="1" id="KW-0677">Repeat</keyword>
<evidence type="ECO:0000313" key="4">
    <source>
        <dbReference type="Proteomes" id="UP000324222"/>
    </source>
</evidence>
<proteinExistence type="predicted"/>
<comment type="caution">
    <text evidence="3">The sequence shown here is derived from an EMBL/GenBank/DDBJ whole genome shotgun (WGS) entry which is preliminary data.</text>
</comment>
<keyword evidence="4" id="KW-1185">Reference proteome</keyword>
<dbReference type="PROSITE" id="PS50012">
    <property type="entry name" value="RCC1_3"/>
    <property type="match status" value="1"/>
</dbReference>
<dbReference type="EMBL" id="VSRR010008618">
    <property type="protein sequence ID" value="MPC49023.1"/>
    <property type="molecule type" value="Genomic_DNA"/>
</dbReference>
<dbReference type="Pfam" id="PF13540">
    <property type="entry name" value="RCC1_2"/>
    <property type="match status" value="1"/>
</dbReference>
<dbReference type="PANTHER" id="PTHR22870">
    <property type="entry name" value="REGULATOR OF CHROMOSOME CONDENSATION"/>
    <property type="match status" value="1"/>
</dbReference>
<evidence type="ECO:0000313" key="3">
    <source>
        <dbReference type="EMBL" id="MPC49023.1"/>
    </source>
</evidence>
<reference evidence="3 4" key="1">
    <citation type="submission" date="2019-05" db="EMBL/GenBank/DDBJ databases">
        <title>Another draft genome of Portunus trituberculatus and its Hox gene families provides insights of decapod evolution.</title>
        <authorList>
            <person name="Jeong J.-H."/>
            <person name="Song I."/>
            <person name="Kim S."/>
            <person name="Choi T."/>
            <person name="Kim D."/>
            <person name="Ryu S."/>
            <person name="Kim W."/>
        </authorList>
    </citation>
    <scope>NUCLEOTIDE SEQUENCE [LARGE SCALE GENOMIC DNA]</scope>
    <source>
        <tissue evidence="3">Muscle</tissue>
    </source>
</reference>
<protein>
    <submittedName>
        <fullName evidence="3">E3 ubiquitin-protein ligase HERC2</fullName>
    </submittedName>
</protein>
<dbReference type="Gene3D" id="2.130.10.30">
    <property type="entry name" value="Regulator of chromosome condensation 1/beta-lactamase-inhibitor protein II"/>
    <property type="match status" value="2"/>
</dbReference>
<dbReference type="PANTHER" id="PTHR22870:SF408">
    <property type="entry name" value="OS09G0560450 PROTEIN"/>
    <property type="match status" value="1"/>
</dbReference>
<dbReference type="InterPro" id="IPR000408">
    <property type="entry name" value="Reg_chr_condens"/>
</dbReference>